<sequence length="104" mass="12014">LSLVIAMVIVPCCIITACGLLVWWCIFYPKQKLDIKIVKAISHPKMFASTGRRPEKEVFDTLKAKPKVLESETYMIMKPAIQHNRKFSKDNNSSQEYLKMSMTY</sequence>
<evidence type="ECO:0000313" key="2">
    <source>
        <dbReference type="EMBL" id="PIK38428.1"/>
    </source>
</evidence>
<feature type="non-terminal residue" evidence="2">
    <location>
        <position position="1"/>
    </location>
</feature>
<keyword evidence="1" id="KW-0812">Transmembrane</keyword>
<dbReference type="OrthoDB" id="6381660at2759"/>
<gene>
    <name evidence="2" type="ORF">BSL78_24726</name>
</gene>
<organism evidence="2 3">
    <name type="scientific">Stichopus japonicus</name>
    <name type="common">Sea cucumber</name>
    <dbReference type="NCBI Taxonomy" id="307972"/>
    <lineage>
        <taxon>Eukaryota</taxon>
        <taxon>Metazoa</taxon>
        <taxon>Echinodermata</taxon>
        <taxon>Eleutherozoa</taxon>
        <taxon>Echinozoa</taxon>
        <taxon>Holothuroidea</taxon>
        <taxon>Aspidochirotacea</taxon>
        <taxon>Aspidochirotida</taxon>
        <taxon>Stichopodidae</taxon>
        <taxon>Apostichopus</taxon>
    </lineage>
</organism>
<feature type="transmembrane region" description="Helical" evidence="1">
    <location>
        <begin position="6"/>
        <end position="27"/>
    </location>
</feature>
<evidence type="ECO:0000313" key="3">
    <source>
        <dbReference type="Proteomes" id="UP000230750"/>
    </source>
</evidence>
<dbReference type="Proteomes" id="UP000230750">
    <property type="component" value="Unassembled WGS sequence"/>
</dbReference>
<accession>A0A2G8JRU2</accession>
<name>A0A2G8JRU2_STIJA</name>
<comment type="caution">
    <text evidence="2">The sequence shown here is derived from an EMBL/GenBank/DDBJ whole genome shotgun (WGS) entry which is preliminary data.</text>
</comment>
<evidence type="ECO:0000256" key="1">
    <source>
        <dbReference type="SAM" id="Phobius"/>
    </source>
</evidence>
<keyword evidence="1" id="KW-0472">Membrane</keyword>
<dbReference type="AlphaFoldDB" id="A0A2G8JRU2"/>
<protein>
    <submittedName>
        <fullName evidence="2">Uncharacterized protein</fullName>
    </submittedName>
</protein>
<dbReference type="EMBL" id="MRZV01001360">
    <property type="protein sequence ID" value="PIK38428.1"/>
    <property type="molecule type" value="Genomic_DNA"/>
</dbReference>
<keyword evidence="1" id="KW-1133">Transmembrane helix</keyword>
<reference evidence="2 3" key="1">
    <citation type="journal article" date="2017" name="PLoS Biol.">
        <title>The sea cucumber genome provides insights into morphological evolution and visceral regeneration.</title>
        <authorList>
            <person name="Zhang X."/>
            <person name="Sun L."/>
            <person name="Yuan J."/>
            <person name="Sun Y."/>
            <person name="Gao Y."/>
            <person name="Zhang L."/>
            <person name="Li S."/>
            <person name="Dai H."/>
            <person name="Hamel J.F."/>
            <person name="Liu C."/>
            <person name="Yu Y."/>
            <person name="Liu S."/>
            <person name="Lin W."/>
            <person name="Guo K."/>
            <person name="Jin S."/>
            <person name="Xu P."/>
            <person name="Storey K.B."/>
            <person name="Huan P."/>
            <person name="Zhang T."/>
            <person name="Zhou Y."/>
            <person name="Zhang J."/>
            <person name="Lin C."/>
            <person name="Li X."/>
            <person name="Xing L."/>
            <person name="Huo D."/>
            <person name="Sun M."/>
            <person name="Wang L."/>
            <person name="Mercier A."/>
            <person name="Li F."/>
            <person name="Yang H."/>
            <person name="Xiang J."/>
        </authorList>
    </citation>
    <scope>NUCLEOTIDE SEQUENCE [LARGE SCALE GENOMIC DNA]</scope>
    <source>
        <strain evidence="2">Shaxun</strain>
        <tissue evidence="2">Muscle</tissue>
    </source>
</reference>
<proteinExistence type="predicted"/>
<keyword evidence="3" id="KW-1185">Reference proteome</keyword>